<gene>
    <name evidence="1" type="ORF">M595_0535</name>
</gene>
<evidence type="ECO:0000313" key="1">
    <source>
        <dbReference type="EMBL" id="ERT09488.1"/>
    </source>
</evidence>
<keyword evidence="2" id="KW-1185">Reference proteome</keyword>
<accession>U7QNP6</accession>
<comment type="caution">
    <text evidence="1">The sequence shown here is derived from an EMBL/GenBank/DDBJ whole genome shotgun (WGS) entry which is preliminary data.</text>
</comment>
<dbReference type="EMBL" id="AUZM01000003">
    <property type="protein sequence ID" value="ERT09488.1"/>
    <property type="molecule type" value="Genomic_DNA"/>
</dbReference>
<name>U7QNP6_9CYAN</name>
<organism evidence="1 2">
    <name type="scientific">Lyngbya aestuarii BL J</name>
    <dbReference type="NCBI Taxonomy" id="1348334"/>
    <lineage>
        <taxon>Bacteria</taxon>
        <taxon>Bacillati</taxon>
        <taxon>Cyanobacteriota</taxon>
        <taxon>Cyanophyceae</taxon>
        <taxon>Oscillatoriophycideae</taxon>
        <taxon>Oscillatoriales</taxon>
        <taxon>Microcoleaceae</taxon>
        <taxon>Lyngbya</taxon>
    </lineage>
</organism>
<dbReference type="AlphaFoldDB" id="U7QNP6"/>
<sequence length="39" mass="4449">MNKHGFECIGGFRLVPKTVKTSQLKELRGQVLTRLKTSF</sequence>
<evidence type="ECO:0000313" key="2">
    <source>
        <dbReference type="Proteomes" id="UP000017127"/>
    </source>
</evidence>
<protein>
    <submittedName>
        <fullName evidence="1">Uncharacterized protein</fullName>
    </submittedName>
</protein>
<reference evidence="1 2" key="1">
    <citation type="journal article" date="2013" name="Front. Microbiol.">
        <title>Comparative genomic analyses of the cyanobacterium, Lyngbya aestuarii BL J, a powerful hydrogen producer.</title>
        <authorList>
            <person name="Kothari A."/>
            <person name="Vaughn M."/>
            <person name="Garcia-Pichel F."/>
        </authorList>
    </citation>
    <scope>NUCLEOTIDE SEQUENCE [LARGE SCALE GENOMIC DNA]</scope>
    <source>
        <strain evidence="1 2">BL J</strain>
    </source>
</reference>
<dbReference type="Proteomes" id="UP000017127">
    <property type="component" value="Unassembled WGS sequence"/>
</dbReference>
<proteinExistence type="predicted"/>